<dbReference type="PaxDb" id="3880-AES64105"/>
<dbReference type="CDD" id="cd23837">
    <property type="entry name" value="UBCc_UBE2O"/>
    <property type="match status" value="1"/>
</dbReference>
<reference evidence="4 6" key="2">
    <citation type="journal article" date="2014" name="BMC Genomics">
        <title>An improved genome release (version Mt4.0) for the model legume Medicago truncatula.</title>
        <authorList>
            <person name="Tang H."/>
            <person name="Krishnakumar V."/>
            <person name="Bidwell S."/>
            <person name="Rosen B."/>
            <person name="Chan A."/>
            <person name="Zhou S."/>
            <person name="Gentzbittel L."/>
            <person name="Childs K.L."/>
            <person name="Yandell M."/>
            <person name="Gundlach H."/>
            <person name="Mayer K.F."/>
            <person name="Schwartz D.C."/>
            <person name="Town C.D."/>
        </authorList>
    </citation>
    <scope>GENOME REANNOTATION</scope>
    <source>
        <strain evidence="5 6">cv. Jemalong A17</strain>
    </source>
</reference>
<dbReference type="PANTHER" id="PTHR46116:SF41">
    <property type="entry name" value="UBIQUITIN-CONJUGATING ENZYME E2 25-RELATED"/>
    <property type="match status" value="1"/>
</dbReference>
<reference evidence="4 6" key="1">
    <citation type="journal article" date="2011" name="Nature">
        <title>The Medicago genome provides insight into the evolution of rhizobial symbioses.</title>
        <authorList>
            <person name="Young N.D."/>
            <person name="Debelle F."/>
            <person name="Oldroyd G.E."/>
            <person name="Geurts R."/>
            <person name="Cannon S.B."/>
            <person name="Udvardi M.K."/>
            <person name="Benedito V.A."/>
            <person name="Mayer K.F."/>
            <person name="Gouzy J."/>
            <person name="Schoof H."/>
            <person name="Van de Peer Y."/>
            <person name="Proost S."/>
            <person name="Cook D.R."/>
            <person name="Meyers B.C."/>
            <person name="Spannagl M."/>
            <person name="Cheung F."/>
            <person name="De Mita S."/>
            <person name="Krishnakumar V."/>
            <person name="Gundlach H."/>
            <person name="Zhou S."/>
            <person name="Mudge J."/>
            <person name="Bharti A.K."/>
            <person name="Murray J.D."/>
            <person name="Naoumkina M.A."/>
            <person name="Rosen B."/>
            <person name="Silverstein K.A."/>
            <person name="Tang H."/>
            <person name="Rombauts S."/>
            <person name="Zhao P.X."/>
            <person name="Zhou P."/>
            <person name="Barbe V."/>
            <person name="Bardou P."/>
            <person name="Bechner M."/>
            <person name="Bellec A."/>
            <person name="Berger A."/>
            <person name="Berges H."/>
            <person name="Bidwell S."/>
            <person name="Bisseling T."/>
            <person name="Choisne N."/>
            <person name="Couloux A."/>
            <person name="Denny R."/>
            <person name="Deshpande S."/>
            <person name="Dai X."/>
            <person name="Doyle J.J."/>
            <person name="Dudez A.M."/>
            <person name="Farmer A.D."/>
            <person name="Fouteau S."/>
            <person name="Franken C."/>
            <person name="Gibelin C."/>
            <person name="Gish J."/>
            <person name="Goldstein S."/>
            <person name="Gonzalez A.J."/>
            <person name="Green P.J."/>
            <person name="Hallab A."/>
            <person name="Hartog M."/>
            <person name="Hua A."/>
            <person name="Humphray S.J."/>
            <person name="Jeong D.H."/>
            <person name="Jing Y."/>
            <person name="Jocker A."/>
            <person name="Kenton S.M."/>
            <person name="Kim D.J."/>
            <person name="Klee K."/>
            <person name="Lai H."/>
            <person name="Lang C."/>
            <person name="Lin S."/>
            <person name="Macmil S.L."/>
            <person name="Magdelenat G."/>
            <person name="Matthews L."/>
            <person name="McCorrison J."/>
            <person name="Monaghan E.L."/>
            <person name="Mun J.H."/>
            <person name="Najar F.Z."/>
            <person name="Nicholson C."/>
            <person name="Noirot C."/>
            <person name="O'Bleness M."/>
            <person name="Paule C.R."/>
            <person name="Poulain J."/>
            <person name="Prion F."/>
            <person name="Qin B."/>
            <person name="Qu C."/>
            <person name="Retzel E.F."/>
            <person name="Riddle C."/>
            <person name="Sallet E."/>
            <person name="Samain S."/>
            <person name="Samson N."/>
            <person name="Sanders I."/>
            <person name="Saurat O."/>
            <person name="Scarpelli C."/>
            <person name="Schiex T."/>
            <person name="Segurens B."/>
            <person name="Severin A.J."/>
            <person name="Sherrier D.J."/>
            <person name="Shi R."/>
            <person name="Sims S."/>
            <person name="Singer S.R."/>
            <person name="Sinharoy S."/>
            <person name="Sterck L."/>
            <person name="Viollet A."/>
            <person name="Wang B.B."/>
            <person name="Wang K."/>
            <person name="Wang M."/>
            <person name="Wang X."/>
            <person name="Warfsmann J."/>
            <person name="Weissenbach J."/>
            <person name="White D.D."/>
            <person name="White J.D."/>
            <person name="Wiley G.B."/>
            <person name="Wincker P."/>
            <person name="Xing Y."/>
            <person name="Yang L."/>
            <person name="Yao Z."/>
            <person name="Ying F."/>
            <person name="Zhai J."/>
            <person name="Zhou L."/>
            <person name="Zuber A."/>
            <person name="Denarie J."/>
            <person name="Dixon R.A."/>
            <person name="May G.D."/>
            <person name="Schwartz D.C."/>
            <person name="Rogers J."/>
            <person name="Quetier F."/>
            <person name="Town C.D."/>
            <person name="Roe B.A."/>
        </authorList>
    </citation>
    <scope>NUCLEOTIDE SEQUENCE [LARGE SCALE GENOMIC DNA]</scope>
    <source>
        <strain evidence="4">A17</strain>
        <strain evidence="5 6">cv. Jemalong A17</strain>
    </source>
</reference>
<dbReference type="Gene3D" id="3.10.110.10">
    <property type="entry name" value="Ubiquitin Conjugating Enzyme"/>
    <property type="match status" value="1"/>
</dbReference>
<evidence type="ECO:0000313" key="4">
    <source>
        <dbReference type="EMBL" id="AES64105.2"/>
    </source>
</evidence>
<gene>
    <name evidence="4" type="ordered locus">MTR_2g018540</name>
</gene>
<dbReference type="PROSITE" id="PS50127">
    <property type="entry name" value="UBC_2"/>
    <property type="match status" value="1"/>
</dbReference>
<dbReference type="SUPFAM" id="SSF54495">
    <property type="entry name" value="UBC-like"/>
    <property type="match status" value="1"/>
</dbReference>
<keyword evidence="6" id="KW-1185">Reference proteome</keyword>
<sequence>MNAVSSNIQVYPPPPIQLVKKRKRAIFRDVINIDDDRNDSDDLVIIGEKHRVAYDTQSGFKMKSATFGSAKKEGGSSSSSDHANFKDEILRKFGSFKKFDIHQRNWAKRIQKEWKILENNLPDSIFVRVYESRMDLMRAVIIGADGTPYHDGLFFFDLYLPGGFPNVPPEVYFHNQHASSKLNPISGAYGSLCLSLLNTWDGKKNERWRPHVSTILQVLVSIQGLVLTEEPFFNLPSGYVHGLEPGTSMSRCYNEQAFIDSLWTMIHVIRRPLKNFEDFIVGHFLVRAHDILGACKAYMEGAQVGYWVKREVHEVDRHFKSYMEQFKISLRDPMEKLASEFARIGAMN</sequence>
<dbReference type="InterPro" id="IPR016135">
    <property type="entry name" value="UBQ-conjugating_enzyme/RWD"/>
</dbReference>
<dbReference type="eggNOG" id="KOG0895">
    <property type="taxonomic scope" value="Eukaryota"/>
</dbReference>
<evidence type="ECO:0000259" key="3">
    <source>
        <dbReference type="PROSITE" id="PS50127"/>
    </source>
</evidence>
<accession>A0A0C3UYB6</accession>
<dbReference type="PANTHER" id="PTHR46116">
    <property type="entry name" value="(E3-INDEPENDENT) E2 UBIQUITIN-CONJUGATING ENZYME"/>
    <property type="match status" value="1"/>
</dbReference>
<evidence type="ECO:0000313" key="5">
    <source>
        <dbReference type="EnsemblPlants" id="AES64105"/>
    </source>
</evidence>
<name>G7ILX8_MEDTR</name>
<dbReference type="STRING" id="3880.G7ILX8"/>
<organism evidence="4 6">
    <name type="scientific">Medicago truncatula</name>
    <name type="common">Barrel medic</name>
    <name type="synonym">Medicago tribuloides</name>
    <dbReference type="NCBI Taxonomy" id="3880"/>
    <lineage>
        <taxon>Eukaryota</taxon>
        <taxon>Viridiplantae</taxon>
        <taxon>Streptophyta</taxon>
        <taxon>Embryophyta</taxon>
        <taxon>Tracheophyta</taxon>
        <taxon>Spermatophyta</taxon>
        <taxon>Magnoliopsida</taxon>
        <taxon>eudicotyledons</taxon>
        <taxon>Gunneridae</taxon>
        <taxon>Pentapetalae</taxon>
        <taxon>rosids</taxon>
        <taxon>fabids</taxon>
        <taxon>Fabales</taxon>
        <taxon>Fabaceae</taxon>
        <taxon>Papilionoideae</taxon>
        <taxon>50 kb inversion clade</taxon>
        <taxon>NPAAA clade</taxon>
        <taxon>Hologalegina</taxon>
        <taxon>IRL clade</taxon>
        <taxon>Trifolieae</taxon>
        <taxon>Medicago</taxon>
    </lineage>
</organism>
<accession>G7ILX8</accession>
<keyword evidence="2" id="KW-0833">Ubl conjugation pathway</keyword>
<evidence type="ECO:0000256" key="2">
    <source>
        <dbReference type="ARBA" id="ARBA00022786"/>
    </source>
</evidence>
<dbReference type="Pfam" id="PF00179">
    <property type="entry name" value="UQ_con"/>
    <property type="match status" value="1"/>
</dbReference>
<proteinExistence type="predicted"/>
<dbReference type="EMBL" id="CM001218">
    <property type="protein sequence ID" value="AES64105.2"/>
    <property type="molecule type" value="Genomic_DNA"/>
</dbReference>
<dbReference type="Proteomes" id="UP000002051">
    <property type="component" value="Chromosome 2"/>
</dbReference>
<feature type="domain" description="UBC core" evidence="3">
    <location>
        <begin position="105"/>
        <end position="266"/>
    </location>
</feature>
<reference evidence="5" key="3">
    <citation type="submission" date="2015-04" db="UniProtKB">
        <authorList>
            <consortium name="EnsemblPlants"/>
        </authorList>
    </citation>
    <scope>IDENTIFICATION</scope>
    <source>
        <strain evidence="5">cv. Jemalong A17</strain>
    </source>
</reference>
<dbReference type="SMART" id="SM00212">
    <property type="entry name" value="UBCc"/>
    <property type="match status" value="1"/>
</dbReference>
<evidence type="ECO:0000256" key="1">
    <source>
        <dbReference type="ARBA" id="ARBA00022679"/>
    </source>
</evidence>
<dbReference type="InterPro" id="IPR000608">
    <property type="entry name" value="UBC"/>
</dbReference>
<dbReference type="EnsemblPlants" id="AES64105">
    <property type="protein sequence ID" value="AES64105"/>
    <property type="gene ID" value="MTR_2g018540"/>
</dbReference>
<keyword evidence="1" id="KW-0808">Transferase</keyword>
<evidence type="ECO:0000313" key="6">
    <source>
        <dbReference type="Proteomes" id="UP000002051"/>
    </source>
</evidence>
<protein>
    <submittedName>
        <fullName evidence="4">Ubiquitin-conjugating enzyme</fullName>
    </submittedName>
</protein>
<dbReference type="AlphaFoldDB" id="G7ILX8"/>
<dbReference type="HOGENOM" id="CLU_025097_0_1_1"/>
<dbReference type="GO" id="GO:0061631">
    <property type="term" value="F:ubiquitin conjugating enzyme activity"/>
    <property type="evidence" value="ECO:0000318"/>
    <property type="project" value="GO_Central"/>
</dbReference>